<keyword evidence="1" id="KW-0812">Transmembrane</keyword>
<accession>A0ABQ6FY92</accession>
<organism evidence="2 3">
    <name type="scientific">Dictyobacter halimunensis</name>
    <dbReference type="NCBI Taxonomy" id="3026934"/>
    <lineage>
        <taxon>Bacteria</taxon>
        <taxon>Bacillati</taxon>
        <taxon>Chloroflexota</taxon>
        <taxon>Ktedonobacteria</taxon>
        <taxon>Ktedonobacterales</taxon>
        <taxon>Dictyobacteraceae</taxon>
        <taxon>Dictyobacter</taxon>
    </lineage>
</organism>
<gene>
    <name evidence="2" type="ORF">KDH_43570</name>
</gene>
<name>A0ABQ6FY92_9CHLR</name>
<evidence type="ECO:0000313" key="3">
    <source>
        <dbReference type="Proteomes" id="UP001344906"/>
    </source>
</evidence>
<reference evidence="2 3" key="1">
    <citation type="submission" date="2023-02" db="EMBL/GenBank/DDBJ databases">
        <title>Dictyobacter halimunensis sp. nov., a new member of the class Ktedonobacteria from forest soil in a geothermal area.</title>
        <authorList>
            <person name="Rachmania M.K."/>
            <person name="Ningsih F."/>
            <person name="Sakai Y."/>
            <person name="Yabe S."/>
            <person name="Yokota A."/>
            <person name="Sjamsuridzal W."/>
        </authorList>
    </citation>
    <scope>NUCLEOTIDE SEQUENCE [LARGE SCALE GENOMIC DNA]</scope>
    <source>
        <strain evidence="2 3">S3.2.2.5</strain>
    </source>
</reference>
<evidence type="ECO:0000313" key="2">
    <source>
        <dbReference type="EMBL" id="GLV57521.1"/>
    </source>
</evidence>
<keyword evidence="1" id="KW-1133">Transmembrane helix</keyword>
<protein>
    <recommendedName>
        <fullName evidence="4">Hydrophobic protein</fullName>
    </recommendedName>
</protein>
<keyword evidence="3" id="KW-1185">Reference proteome</keyword>
<dbReference type="RefSeq" id="WP_338253481.1">
    <property type="nucleotide sequence ID" value="NZ_BSRI01000002.1"/>
</dbReference>
<proteinExistence type="predicted"/>
<evidence type="ECO:0008006" key="4">
    <source>
        <dbReference type="Google" id="ProtNLM"/>
    </source>
</evidence>
<dbReference type="Proteomes" id="UP001344906">
    <property type="component" value="Unassembled WGS sequence"/>
</dbReference>
<keyword evidence="1" id="KW-0472">Membrane</keyword>
<evidence type="ECO:0000256" key="1">
    <source>
        <dbReference type="SAM" id="Phobius"/>
    </source>
</evidence>
<feature type="transmembrane region" description="Helical" evidence="1">
    <location>
        <begin position="28"/>
        <end position="46"/>
    </location>
</feature>
<comment type="caution">
    <text evidence="2">The sequence shown here is derived from an EMBL/GenBank/DDBJ whole genome shotgun (WGS) entry which is preliminary data.</text>
</comment>
<dbReference type="EMBL" id="BSRI01000002">
    <property type="protein sequence ID" value="GLV57521.1"/>
    <property type="molecule type" value="Genomic_DNA"/>
</dbReference>
<sequence length="52" mass="5874">MGVALTAVFFFLVIGVLRSLRLRGCFFWLIWMAVGAAVVWVVLAFVQGTWRV</sequence>